<keyword evidence="3" id="KW-0326">Glycosidase</keyword>
<dbReference type="RefSeq" id="WP_373289113.1">
    <property type="nucleotide sequence ID" value="NZ_BMMB01000004.1"/>
</dbReference>
<accession>A0ABU1IY41</accession>
<comment type="similarity">
    <text evidence="2">Belongs to the glycosyl hydrolase 88 family.</text>
</comment>
<dbReference type="EC" id="3.2.1.180" evidence="3"/>
<dbReference type="EMBL" id="JAVDQH010000003">
    <property type="protein sequence ID" value="MDR6243282.1"/>
    <property type="molecule type" value="Genomic_DNA"/>
</dbReference>
<dbReference type="GO" id="GO:0102212">
    <property type="term" value="F:unsaturated chondroitin disaccharide hydrolase activity"/>
    <property type="evidence" value="ECO:0007669"/>
    <property type="project" value="UniProtKB-EC"/>
</dbReference>
<sequence>MSSMSSNEWVHEAWKWATDKTITQASITRDHFPHVAEHGVYDRCDPQWWTAGFWPGLLWLVHKYNTASTAETDTKQLASQQLAQWAQSCERQLEPCLHDTEQVDHDLGFIWLLSGVAHYKQTGNAEARRRSLLAANLLAARFNVKGHYIRAWNFESAHMDTRGVAIIDSMMNLPLLYWASLETGDPRYHELATLHANTVAREFVRADHSICHVVEFDPLTGHKRCEHGGQGYAPGSAWARGTAWALHGFALSYAYTRDARYLEISRQTASFFLQQMGDDIVPYWDFRAPEANRDAYDSSATAIAASGMLELAKYVDESESQSLQQAASRLISGLYARYSTRHSNEEGMITHGTVHYPENRQLNVPIIYGDYFFVEALAKLRGEQGLFTPGL</sequence>
<dbReference type="Proteomes" id="UP001185028">
    <property type="component" value="Unassembled WGS sequence"/>
</dbReference>
<evidence type="ECO:0000256" key="1">
    <source>
        <dbReference type="ARBA" id="ARBA00022801"/>
    </source>
</evidence>
<dbReference type="Gene3D" id="1.50.10.10">
    <property type="match status" value="1"/>
</dbReference>
<dbReference type="InterPro" id="IPR012341">
    <property type="entry name" value="6hp_glycosidase-like_sf"/>
</dbReference>
<organism evidence="3 4">
    <name type="scientific">Paenibacillus hunanensis</name>
    <dbReference type="NCBI Taxonomy" id="539262"/>
    <lineage>
        <taxon>Bacteria</taxon>
        <taxon>Bacillati</taxon>
        <taxon>Bacillota</taxon>
        <taxon>Bacilli</taxon>
        <taxon>Bacillales</taxon>
        <taxon>Paenibacillaceae</taxon>
        <taxon>Paenibacillus</taxon>
    </lineage>
</organism>
<dbReference type="PANTHER" id="PTHR36845">
    <property type="entry name" value="HYDROLASE, PUTATIVE (AFU_ORTHOLOGUE AFUA_7G05090)-RELATED"/>
    <property type="match status" value="1"/>
</dbReference>
<evidence type="ECO:0000256" key="2">
    <source>
        <dbReference type="ARBA" id="ARBA00038358"/>
    </source>
</evidence>
<dbReference type="InterPro" id="IPR008928">
    <property type="entry name" value="6-hairpin_glycosidase_sf"/>
</dbReference>
<dbReference type="SUPFAM" id="SSF48208">
    <property type="entry name" value="Six-hairpin glycosidases"/>
    <property type="match status" value="1"/>
</dbReference>
<name>A0ABU1IY41_9BACL</name>
<reference evidence="3 4" key="1">
    <citation type="submission" date="2023-07" db="EMBL/GenBank/DDBJ databases">
        <title>Genomic Encyclopedia of Type Strains, Phase IV (KMG-IV): sequencing the most valuable type-strain genomes for metagenomic binning, comparative biology and taxonomic classification.</title>
        <authorList>
            <person name="Goeker M."/>
        </authorList>
    </citation>
    <scope>NUCLEOTIDE SEQUENCE [LARGE SCALE GENOMIC DNA]</scope>
    <source>
        <strain evidence="3 4">DSM 22170</strain>
    </source>
</reference>
<dbReference type="Pfam" id="PF07470">
    <property type="entry name" value="Glyco_hydro_88"/>
    <property type="match status" value="1"/>
</dbReference>
<keyword evidence="4" id="KW-1185">Reference proteome</keyword>
<evidence type="ECO:0000313" key="3">
    <source>
        <dbReference type="EMBL" id="MDR6243282.1"/>
    </source>
</evidence>
<dbReference type="InterPro" id="IPR010905">
    <property type="entry name" value="Glyco_hydro_88"/>
</dbReference>
<proteinExistence type="inferred from homology"/>
<gene>
    <name evidence="3" type="ORF">JOC58_001167</name>
</gene>
<comment type="caution">
    <text evidence="3">The sequence shown here is derived from an EMBL/GenBank/DDBJ whole genome shotgun (WGS) entry which is preliminary data.</text>
</comment>
<keyword evidence="1 3" id="KW-0378">Hydrolase</keyword>
<dbReference type="InterPro" id="IPR052369">
    <property type="entry name" value="UG_Glycosaminoglycan_Hydrolase"/>
</dbReference>
<evidence type="ECO:0000313" key="4">
    <source>
        <dbReference type="Proteomes" id="UP001185028"/>
    </source>
</evidence>
<dbReference type="PANTHER" id="PTHR36845:SF1">
    <property type="entry name" value="HYDROLASE, PUTATIVE (AFU_ORTHOLOGUE AFUA_7G05090)-RELATED"/>
    <property type="match status" value="1"/>
</dbReference>
<protein>
    <submittedName>
        <fullName evidence="3">Unsaturated chondroitin disaccharide hydrolase</fullName>
        <ecNumber evidence="3">3.2.1.180</ecNumber>
    </submittedName>
</protein>